<dbReference type="SMART" id="SM00298">
    <property type="entry name" value="CHROMO"/>
    <property type="match status" value="1"/>
</dbReference>
<dbReference type="STRING" id="7574.A0A1S3JA06"/>
<dbReference type="InterPro" id="IPR017956">
    <property type="entry name" value="AT_hook_DNA-bd_motif"/>
</dbReference>
<dbReference type="InterPro" id="IPR052458">
    <property type="entry name" value="PcG_PRC1-like_component"/>
</dbReference>
<dbReference type="SMART" id="SM00384">
    <property type="entry name" value="AT_hook"/>
    <property type="match status" value="4"/>
</dbReference>
<dbReference type="GO" id="GO:0035102">
    <property type="term" value="C:PRC1 complex"/>
    <property type="evidence" value="ECO:0007669"/>
    <property type="project" value="TreeGrafter"/>
</dbReference>
<dbReference type="InterPro" id="IPR023779">
    <property type="entry name" value="Chromodomain_CS"/>
</dbReference>
<dbReference type="AlphaFoldDB" id="A0A1S3JA06"/>
<feature type="compositionally biased region" description="Basic residues" evidence="3">
    <location>
        <begin position="212"/>
        <end position="232"/>
    </location>
</feature>
<dbReference type="InParanoid" id="A0A1S3JA06"/>
<dbReference type="CDD" id="cd18644">
    <property type="entry name" value="CD_polycomb"/>
    <property type="match status" value="1"/>
</dbReference>
<sequence>MMELSDMGERVFAAEYIVKRRIRKGKVEYLVKWKGWSLKHCTWEPAGNILDRRLIENFQRSQNTREYTGKKRGRKPKHRPEEDGNSGEDSSSDVSDDDSTSKTTSDSGQRDEGGDISRHGQVTEDKTNNTGEPSNERTSVPTSADSAVVCSGGNRVFASKVSAASIMKRFSGASSDAGTMEPPPMLIVKRKPGRPPKIPRPEDILARQMAQQKKRQAKNAGKLKIKFKMLNKRKADVQRAPKTVAKPTKPPMPGEPPVKRKRGRPPKNRDQQPVSQPTTPVVKRGPGRPRTKSLDPAALRKKTLATIRKEKPAKSSSLPNPIKSPTSTVTNSVTSLVHKPNTSFKQDTSPVRTKSETILHSPSVLEEGAPQHNRNNESNCLSSPTATFPVDEVFVSVENTANNDIPSDTQLVQGYAVRRGRIDSAPPYIPEERNYWRPPPEMKKILDDMLITDVTTNTVTVTIRECTSDSGFFKPRAENAPGTLNGPAQ</sequence>
<dbReference type="InterPro" id="IPR023780">
    <property type="entry name" value="Chromo_domain"/>
</dbReference>
<dbReference type="OrthoDB" id="1918685at2759"/>
<evidence type="ECO:0000313" key="6">
    <source>
        <dbReference type="RefSeq" id="XP_013407235.1"/>
    </source>
</evidence>
<dbReference type="Proteomes" id="UP000085678">
    <property type="component" value="Unplaced"/>
</dbReference>
<dbReference type="PRINTS" id="PR00929">
    <property type="entry name" value="ATHOOK"/>
</dbReference>
<dbReference type="GO" id="GO:0000785">
    <property type="term" value="C:chromatin"/>
    <property type="evidence" value="ECO:0007669"/>
    <property type="project" value="TreeGrafter"/>
</dbReference>
<gene>
    <name evidence="6" type="primary">LOC106171430</name>
</gene>
<feature type="compositionally biased region" description="Acidic residues" evidence="3">
    <location>
        <begin position="83"/>
        <end position="98"/>
    </location>
</feature>
<evidence type="ECO:0000259" key="4">
    <source>
        <dbReference type="PROSITE" id="PS50013"/>
    </source>
</evidence>
<dbReference type="KEGG" id="lak:106171430"/>
<dbReference type="InterPro" id="IPR016197">
    <property type="entry name" value="Chromo-like_dom_sf"/>
</dbReference>
<keyword evidence="2" id="KW-0539">Nucleus</keyword>
<reference evidence="6" key="1">
    <citation type="submission" date="2025-08" db="UniProtKB">
        <authorList>
            <consortium name="RefSeq"/>
        </authorList>
    </citation>
    <scope>IDENTIFICATION</scope>
    <source>
        <tissue evidence="6">Gonads</tissue>
    </source>
</reference>
<dbReference type="Gene3D" id="2.40.50.40">
    <property type="match status" value="1"/>
</dbReference>
<dbReference type="PROSITE" id="PS50013">
    <property type="entry name" value="CHROMO_2"/>
    <property type="match status" value="1"/>
</dbReference>
<dbReference type="OMA" id="ECIQKRR"/>
<dbReference type="PROSITE" id="PS00598">
    <property type="entry name" value="CHROMO_1"/>
    <property type="match status" value="1"/>
</dbReference>
<feature type="region of interest" description="Disordered" evidence="3">
    <location>
        <begin position="173"/>
        <end position="355"/>
    </location>
</feature>
<dbReference type="FunCoup" id="A0A1S3JA06">
    <property type="interactions" value="568"/>
</dbReference>
<dbReference type="GeneID" id="106171430"/>
<proteinExistence type="predicted"/>
<feature type="domain" description="Chromo" evidence="4">
    <location>
        <begin position="12"/>
        <end position="70"/>
    </location>
</feature>
<evidence type="ECO:0000256" key="1">
    <source>
        <dbReference type="ARBA" id="ARBA00004123"/>
    </source>
</evidence>
<dbReference type="PANTHER" id="PTHR46389">
    <property type="entry name" value="POLYCOMB GROUP PROTEIN PC"/>
    <property type="match status" value="1"/>
</dbReference>
<dbReference type="SUPFAM" id="SSF54160">
    <property type="entry name" value="Chromo domain-like"/>
    <property type="match status" value="1"/>
</dbReference>
<name>A0A1S3JA06_LINAN</name>
<evidence type="ECO:0000256" key="2">
    <source>
        <dbReference type="ARBA" id="ARBA00023242"/>
    </source>
</evidence>
<dbReference type="Pfam" id="PF17218">
    <property type="entry name" value="CBX7_C"/>
    <property type="match status" value="1"/>
</dbReference>
<feature type="compositionally biased region" description="Low complexity" evidence="3">
    <location>
        <begin position="324"/>
        <end position="337"/>
    </location>
</feature>
<evidence type="ECO:0000313" key="5">
    <source>
        <dbReference type="Proteomes" id="UP000085678"/>
    </source>
</evidence>
<dbReference type="InterPro" id="IPR000953">
    <property type="entry name" value="Chromo/chromo_shadow_dom"/>
</dbReference>
<dbReference type="RefSeq" id="XP_013407235.1">
    <property type="nucleotide sequence ID" value="XM_013551781.2"/>
</dbReference>
<feature type="region of interest" description="Disordered" evidence="3">
    <location>
        <begin position="61"/>
        <end position="148"/>
    </location>
</feature>
<dbReference type="GO" id="GO:0003677">
    <property type="term" value="F:DNA binding"/>
    <property type="evidence" value="ECO:0007669"/>
    <property type="project" value="InterPro"/>
</dbReference>
<feature type="compositionally biased region" description="Polar residues" evidence="3">
    <location>
        <begin position="340"/>
        <end position="355"/>
    </location>
</feature>
<evidence type="ECO:0000256" key="3">
    <source>
        <dbReference type="SAM" id="MobiDB-lite"/>
    </source>
</evidence>
<dbReference type="GO" id="GO:0003682">
    <property type="term" value="F:chromatin binding"/>
    <property type="evidence" value="ECO:0007669"/>
    <property type="project" value="TreeGrafter"/>
</dbReference>
<dbReference type="GO" id="GO:0000122">
    <property type="term" value="P:negative regulation of transcription by RNA polymerase II"/>
    <property type="evidence" value="ECO:0007669"/>
    <property type="project" value="TreeGrafter"/>
</dbReference>
<feature type="compositionally biased region" description="Polar residues" evidence="3">
    <location>
        <begin position="128"/>
        <end position="145"/>
    </location>
</feature>
<dbReference type="Pfam" id="PF00385">
    <property type="entry name" value="Chromo"/>
    <property type="match status" value="1"/>
</dbReference>
<dbReference type="InterPro" id="IPR033773">
    <property type="entry name" value="CBX7_C"/>
</dbReference>
<organism evidence="5 6">
    <name type="scientific">Lingula anatina</name>
    <name type="common">Brachiopod</name>
    <name type="synonym">Lingula unguis</name>
    <dbReference type="NCBI Taxonomy" id="7574"/>
    <lineage>
        <taxon>Eukaryota</taxon>
        <taxon>Metazoa</taxon>
        <taxon>Spiralia</taxon>
        <taxon>Lophotrochozoa</taxon>
        <taxon>Brachiopoda</taxon>
        <taxon>Linguliformea</taxon>
        <taxon>Lingulata</taxon>
        <taxon>Lingulida</taxon>
        <taxon>Linguloidea</taxon>
        <taxon>Lingulidae</taxon>
        <taxon>Lingula</taxon>
    </lineage>
</organism>
<accession>A0A1S3JA06</accession>
<dbReference type="PANTHER" id="PTHR46389:SF3">
    <property type="entry name" value="POLYCOMB GROUP PROTEIN PC"/>
    <property type="match status" value="1"/>
</dbReference>
<keyword evidence="5" id="KW-1185">Reference proteome</keyword>
<protein>
    <submittedName>
        <fullName evidence="6">Chromobox protein homolog 2</fullName>
    </submittedName>
</protein>
<feature type="compositionally biased region" description="Basic and acidic residues" evidence="3">
    <location>
        <begin position="108"/>
        <end position="127"/>
    </location>
</feature>
<comment type="subcellular location">
    <subcellularLocation>
        <location evidence="1">Nucleus</location>
    </subcellularLocation>
</comment>